<protein>
    <submittedName>
        <fullName evidence="1">Uncharacterized protein</fullName>
    </submittedName>
</protein>
<gene>
    <name evidence="1" type="ORF">CCHLO57077_00015434</name>
</gene>
<dbReference type="AlphaFoldDB" id="A0AA35VBW7"/>
<name>A0AA35VBW7_9HYPO</name>
<accession>A0AA35VBW7</accession>
<evidence type="ECO:0000313" key="2">
    <source>
        <dbReference type="Proteomes" id="UP001160390"/>
    </source>
</evidence>
<dbReference type="Proteomes" id="UP001160390">
    <property type="component" value="Unassembled WGS sequence"/>
</dbReference>
<organism evidence="1 2">
    <name type="scientific">Clonostachys chloroleuca</name>
    <dbReference type="NCBI Taxonomy" id="1926264"/>
    <lineage>
        <taxon>Eukaryota</taxon>
        <taxon>Fungi</taxon>
        <taxon>Dikarya</taxon>
        <taxon>Ascomycota</taxon>
        <taxon>Pezizomycotina</taxon>
        <taxon>Sordariomycetes</taxon>
        <taxon>Hypocreomycetidae</taxon>
        <taxon>Hypocreales</taxon>
        <taxon>Bionectriaceae</taxon>
        <taxon>Clonostachys</taxon>
    </lineage>
</organism>
<comment type="caution">
    <text evidence="1">The sequence shown here is derived from an EMBL/GenBank/DDBJ whole genome shotgun (WGS) entry which is preliminary data.</text>
</comment>
<sequence>MPPSRIPSYIREKGWILVEVHLKKSGHRQRAGVSILHQQLTLRWVVWMRKSMSGEVEYPTTGQMRPNVLVTAAGLKRVECERLLKIM</sequence>
<reference evidence="1" key="1">
    <citation type="submission" date="2023-01" db="EMBL/GenBank/DDBJ databases">
        <authorList>
            <person name="Piombo E."/>
        </authorList>
    </citation>
    <scope>NUCLEOTIDE SEQUENCE</scope>
</reference>
<evidence type="ECO:0000313" key="1">
    <source>
        <dbReference type="EMBL" id="CAI6099686.1"/>
    </source>
</evidence>
<proteinExistence type="predicted"/>
<keyword evidence="2" id="KW-1185">Reference proteome</keyword>
<dbReference type="EMBL" id="CABFNP030001324">
    <property type="protein sequence ID" value="CAI6099686.1"/>
    <property type="molecule type" value="Genomic_DNA"/>
</dbReference>